<feature type="signal peptide" evidence="1">
    <location>
        <begin position="1"/>
        <end position="26"/>
    </location>
</feature>
<comment type="caution">
    <text evidence="2">The sequence shown here is derived from an EMBL/GenBank/DDBJ whole genome shotgun (WGS) entry which is preliminary data.</text>
</comment>
<dbReference type="RefSeq" id="WP_106833775.1">
    <property type="nucleotide sequence ID" value="NZ_JARMEW010000005.1"/>
</dbReference>
<evidence type="ECO:0000256" key="1">
    <source>
        <dbReference type="SAM" id="SignalP"/>
    </source>
</evidence>
<sequence>MRNFRPKVVCSLAVSLFLLLVGCSSSTGLVKASGEVFAQSEIHRLTQDPENVTHYRPMRIQEMTPQLPSSLQSRIKLVDKTKLPFPVEKEMAYLVSFSSGPEKEMRHQLQLTYAQDNEAPITENFFIVRMTETDENPLAHVKPSASGLDSFGNVMRVEPLTDDITFYHHIITTNSSYVYNFYKYDDENQAVNLIVTNAHEMEFYDQGILYHLAYHTGSTQLDPTLHDQMVALAKDSFLSVPK</sequence>
<dbReference type="GeneID" id="95749991"/>
<feature type="chain" id="PRO_5046011959" description="Lipoprotein" evidence="1">
    <location>
        <begin position="27"/>
        <end position="242"/>
    </location>
</feature>
<dbReference type="EMBL" id="PXZO01000010">
    <property type="protein sequence ID" value="PSK12568.1"/>
    <property type="molecule type" value="Genomic_DNA"/>
</dbReference>
<dbReference type="Proteomes" id="UP000241645">
    <property type="component" value="Unassembled WGS sequence"/>
</dbReference>
<proteinExistence type="predicted"/>
<reference evidence="2 3" key="1">
    <citation type="submission" date="2018-03" db="EMBL/GenBank/DDBJ databases">
        <title>Brevisbacillus phylogenomics.</title>
        <authorList>
            <person name="Dunlap C."/>
        </authorList>
    </citation>
    <scope>NUCLEOTIDE SEQUENCE [LARGE SCALE GENOMIC DNA]</scope>
    <source>
        <strain evidence="2 3">NRRL B-41110</strain>
    </source>
</reference>
<dbReference type="PROSITE" id="PS51257">
    <property type="entry name" value="PROKAR_LIPOPROTEIN"/>
    <property type="match status" value="1"/>
</dbReference>
<organism evidence="2 3">
    <name type="scientific">Brevibacillus porteri</name>
    <dbReference type="NCBI Taxonomy" id="2126350"/>
    <lineage>
        <taxon>Bacteria</taxon>
        <taxon>Bacillati</taxon>
        <taxon>Bacillota</taxon>
        <taxon>Bacilli</taxon>
        <taxon>Bacillales</taxon>
        <taxon>Paenibacillaceae</taxon>
        <taxon>Brevibacillus</taxon>
    </lineage>
</organism>
<evidence type="ECO:0000313" key="3">
    <source>
        <dbReference type="Proteomes" id="UP000241645"/>
    </source>
</evidence>
<evidence type="ECO:0000313" key="2">
    <source>
        <dbReference type="EMBL" id="PSK12568.1"/>
    </source>
</evidence>
<gene>
    <name evidence="2" type="ORF">C7R92_07590</name>
</gene>
<keyword evidence="1" id="KW-0732">Signal</keyword>
<accession>A0ABX5FT88</accession>
<protein>
    <recommendedName>
        <fullName evidence="4">Lipoprotein</fullName>
    </recommendedName>
</protein>
<keyword evidence="3" id="KW-1185">Reference proteome</keyword>
<name>A0ABX5FT88_9BACL</name>
<evidence type="ECO:0008006" key="4">
    <source>
        <dbReference type="Google" id="ProtNLM"/>
    </source>
</evidence>